<dbReference type="PANTHER" id="PTHR30012">
    <property type="entry name" value="GENERAL SECRETION PATHWAY PROTEIN"/>
    <property type="match status" value="1"/>
</dbReference>
<keyword evidence="5 8" id="KW-0812">Transmembrane</keyword>
<dbReference type="InterPro" id="IPR042094">
    <property type="entry name" value="T2SS_GspF_sf"/>
</dbReference>
<dbReference type="AlphaFoldDB" id="A0A1G2UUA5"/>
<feature type="domain" description="Type II secretion system protein GspF" evidence="9">
    <location>
        <begin position="70"/>
        <end position="192"/>
    </location>
</feature>
<reference evidence="10 11" key="1">
    <citation type="journal article" date="2016" name="Nat. Commun.">
        <title>Thousands of microbial genomes shed light on interconnected biogeochemical processes in an aquifer system.</title>
        <authorList>
            <person name="Anantharaman K."/>
            <person name="Brown C.T."/>
            <person name="Hug L.A."/>
            <person name="Sharon I."/>
            <person name="Castelle C.J."/>
            <person name="Probst A.J."/>
            <person name="Thomas B.C."/>
            <person name="Singh A."/>
            <person name="Wilkins M.J."/>
            <person name="Karaoz U."/>
            <person name="Brodie E.L."/>
            <person name="Williams K.H."/>
            <person name="Hubbard S.S."/>
            <person name="Banfield J.F."/>
        </authorList>
    </citation>
    <scope>NUCLEOTIDE SEQUENCE [LARGE SCALE GENOMIC DNA]</scope>
</reference>
<keyword evidence="7 8" id="KW-0472">Membrane</keyword>
<dbReference type="PRINTS" id="PR00812">
    <property type="entry name" value="BCTERIALGSPF"/>
</dbReference>
<dbReference type="InterPro" id="IPR003004">
    <property type="entry name" value="GspF/PilC"/>
</dbReference>
<comment type="caution">
    <text evidence="10">The sequence shown here is derived from an EMBL/GenBank/DDBJ whole genome shotgun (WGS) entry which is preliminary data.</text>
</comment>
<evidence type="ECO:0000256" key="4">
    <source>
        <dbReference type="ARBA" id="ARBA00022519"/>
    </source>
</evidence>
<dbReference type="FunFam" id="1.20.81.30:FF:000001">
    <property type="entry name" value="Type II secretion system protein F"/>
    <property type="match status" value="1"/>
</dbReference>
<dbReference type="Proteomes" id="UP000177276">
    <property type="component" value="Unassembled WGS sequence"/>
</dbReference>
<proteinExistence type="inferred from homology"/>
<feature type="domain" description="Type II secretion system protein GspF" evidence="9">
    <location>
        <begin position="272"/>
        <end position="394"/>
    </location>
</feature>
<feature type="transmembrane region" description="Helical" evidence="8">
    <location>
        <begin position="169"/>
        <end position="191"/>
    </location>
</feature>
<evidence type="ECO:0000256" key="8">
    <source>
        <dbReference type="SAM" id="Phobius"/>
    </source>
</evidence>
<dbReference type="InterPro" id="IPR018076">
    <property type="entry name" value="T2SS_GspF_dom"/>
</dbReference>
<gene>
    <name evidence="10" type="ORF">A3G46_02340</name>
</gene>
<evidence type="ECO:0000313" key="10">
    <source>
        <dbReference type="EMBL" id="OHB12832.1"/>
    </source>
</evidence>
<feature type="transmembrane region" description="Helical" evidence="8">
    <location>
        <begin position="223"/>
        <end position="241"/>
    </location>
</feature>
<dbReference type="PANTHER" id="PTHR30012:SF0">
    <property type="entry name" value="TYPE II SECRETION SYSTEM PROTEIN F-RELATED"/>
    <property type="match status" value="1"/>
</dbReference>
<dbReference type="Pfam" id="PF00482">
    <property type="entry name" value="T2SSF"/>
    <property type="match status" value="2"/>
</dbReference>
<evidence type="ECO:0000256" key="6">
    <source>
        <dbReference type="ARBA" id="ARBA00022989"/>
    </source>
</evidence>
<dbReference type="GO" id="GO:0005886">
    <property type="term" value="C:plasma membrane"/>
    <property type="evidence" value="ECO:0007669"/>
    <property type="project" value="UniProtKB-SubCell"/>
</dbReference>
<protein>
    <recommendedName>
        <fullName evidence="9">Type II secretion system protein GspF domain-containing protein</fullName>
    </recommendedName>
</protein>
<keyword evidence="6 8" id="KW-1133">Transmembrane helix</keyword>
<evidence type="ECO:0000313" key="11">
    <source>
        <dbReference type="Proteomes" id="UP000177276"/>
    </source>
</evidence>
<feature type="transmembrane region" description="Helical" evidence="8">
    <location>
        <begin position="375"/>
        <end position="396"/>
    </location>
</feature>
<keyword evidence="3" id="KW-1003">Cell membrane</keyword>
<dbReference type="Gene3D" id="1.20.81.30">
    <property type="entry name" value="Type II secretion system (T2SS), domain F"/>
    <property type="match status" value="2"/>
</dbReference>
<evidence type="ECO:0000256" key="5">
    <source>
        <dbReference type="ARBA" id="ARBA00022692"/>
    </source>
</evidence>
<evidence type="ECO:0000259" key="9">
    <source>
        <dbReference type="Pfam" id="PF00482"/>
    </source>
</evidence>
<evidence type="ECO:0000256" key="2">
    <source>
        <dbReference type="ARBA" id="ARBA00005745"/>
    </source>
</evidence>
<keyword evidence="4" id="KW-0997">Cell inner membrane</keyword>
<sequence length="403" mass="44952">MLFLYKTINKNGEREEGSIEAFNMDIAITSLQGKGLAVSSIKPKDEYDGDILKKIPFFNRVTNKEIVVLSRQMSTLFEAKVSALKVFQLVASGNDNPALRKHLLGVVDDLQGGASISSALSKHPDVFSDFYVNMIKSGEESGHIDQTFLYLADYLDRTYAVSSKAKNALIYPAFVIFTFISVMILMFTVIVPKIGAIIKESAQEIPFYTKIVFWVSDLFVNNWALMLLVLVSCVTCFVWYARTNEGRRWISNTRLYIPYVGDLYRKLYLSRFSDNMSTMILSGIPMLKAIEVTSFVIDNEIYKEILNEAVAKVKAGQPLSMALADREEIPNILTQMVKVGEESGELGNILKTMSKFYQREVINAVDTLVGMIEPIMIVTLGVGVGILLASVLMPIYNIAGSIS</sequence>
<comment type="similarity">
    <text evidence="2">Belongs to the GSP F family.</text>
</comment>
<organism evidence="10 11">
    <name type="scientific">Candidatus Zambryskibacteria bacterium RIFCSPLOWO2_12_FULL_39_16</name>
    <dbReference type="NCBI Taxonomy" id="1802775"/>
    <lineage>
        <taxon>Bacteria</taxon>
        <taxon>Candidatus Zambryskiibacteriota</taxon>
    </lineage>
</organism>
<evidence type="ECO:0000256" key="7">
    <source>
        <dbReference type="ARBA" id="ARBA00023136"/>
    </source>
</evidence>
<name>A0A1G2UUA5_9BACT</name>
<evidence type="ECO:0000256" key="1">
    <source>
        <dbReference type="ARBA" id="ARBA00004429"/>
    </source>
</evidence>
<accession>A0A1G2UUA5</accession>
<comment type="subcellular location">
    <subcellularLocation>
        <location evidence="1">Cell inner membrane</location>
        <topology evidence="1">Multi-pass membrane protein</topology>
    </subcellularLocation>
</comment>
<dbReference type="EMBL" id="MHWS01000003">
    <property type="protein sequence ID" value="OHB12832.1"/>
    <property type="molecule type" value="Genomic_DNA"/>
</dbReference>
<evidence type="ECO:0000256" key="3">
    <source>
        <dbReference type="ARBA" id="ARBA00022475"/>
    </source>
</evidence>